<feature type="compositionally biased region" description="Basic and acidic residues" evidence="2">
    <location>
        <begin position="1148"/>
        <end position="1158"/>
    </location>
</feature>
<evidence type="ECO:0000256" key="1">
    <source>
        <dbReference type="SAM" id="Coils"/>
    </source>
</evidence>
<feature type="region of interest" description="Disordered" evidence="2">
    <location>
        <begin position="1183"/>
        <end position="1202"/>
    </location>
</feature>
<dbReference type="Proteomes" id="UP001634394">
    <property type="component" value="Unassembled WGS sequence"/>
</dbReference>
<gene>
    <name evidence="3" type="ORF">ACJMK2_006747</name>
</gene>
<accession>A0ABD3VWW7</accession>
<organism evidence="3 4">
    <name type="scientific">Sinanodonta woodiana</name>
    <name type="common">Chinese pond mussel</name>
    <name type="synonym">Anodonta woodiana</name>
    <dbReference type="NCBI Taxonomy" id="1069815"/>
    <lineage>
        <taxon>Eukaryota</taxon>
        <taxon>Metazoa</taxon>
        <taxon>Spiralia</taxon>
        <taxon>Lophotrochozoa</taxon>
        <taxon>Mollusca</taxon>
        <taxon>Bivalvia</taxon>
        <taxon>Autobranchia</taxon>
        <taxon>Heteroconchia</taxon>
        <taxon>Palaeoheterodonta</taxon>
        <taxon>Unionida</taxon>
        <taxon>Unionoidea</taxon>
        <taxon>Unionidae</taxon>
        <taxon>Unioninae</taxon>
        <taxon>Sinanodonta</taxon>
    </lineage>
</organism>
<evidence type="ECO:0000313" key="3">
    <source>
        <dbReference type="EMBL" id="KAL3865118.1"/>
    </source>
</evidence>
<feature type="region of interest" description="Disordered" evidence="2">
    <location>
        <begin position="1092"/>
        <end position="1174"/>
    </location>
</feature>
<sequence length="1468" mass="174346">MTNTNEAPDHFKHSTQRIMREERVQLPSRKDTTLRELSYQLEIRAERMRLLTRAEEGLFEGDLNPYTTVTLQTKDAKEVARKVEGHAGSGDPEIPSKIPMSVARQRRRDKVTHTGKTKINIKNYRPDYAWNKGGRLKELRIRCLARKFLKIWMQKVYGRLSPAVARGHFQKRLLKKLFGQWHELWWELRREWRLEIRAEYHHRYVLWRKTFKAWKQYTVITKAKKSKLALAERHVTQRRIGLCLGAWLVYIDERRHAKRLWKMAESHFAQRCTRATWKVWCGQYALAQKRKDMEVVALQFWAYCIQSQHWLIWYDRLSQKKKVLHQQFVAVKHHNQTLVKASFRSWCMYVSTRREKQKEKAYAFQLYHKTLVLRTFQHWTYHYSLRRSLAAHEENIKTLAQRFQKRRTFTHWKHFRILKAEEKERMILAAAHYDRHLLSVGLSAFHLHLVQGRIKVMRHEMAQQHRNKQLIQRCWNQWIVKCEHKEELKLFSMTRKARQQYRAIAVRKAMTQLKEYCKWRQHRKAQYARADAFFYVHFLPTYFIHMKVFVNLMKRNRENAIKAVEFRRENTMARFFYIWVNNTELSKESRMNERMAILHHEANMQKSFFKAWKRKMHEVLKLKNKETLAEEYHDDALMKKYLLMWKNHVEETKTGERHNIVAIRNYHRHIQVKCLQAWKRYAQYRHIRKQRHEKAQTHGKKKICRKVLKEWIKQTKEVKARKALAELKYQKKCKELQRHSFQMWRENIVEQREERKKENNAKDHQNKNLLLKVFKSWHRYSATHAYKKSETLQWVQTSREELQKKCMEMYFRKWKDAHSNAIILHIKEHRATDHFARVTYRKVLQSWKDFTKLSIKKKLLSGQCNWFHNVRLTAETFIRWKHFYAEVLEMKKKTDLALWHWSLVLLKKVLVAWMVYIQDRKRKKERVTAALERRRQRLLRTGVTKWLVMANDVGEMRAKFAAHQQAKNAYESYQLVQRCALHWKHWTAKRIEQKSKSSIKTNNQGRLSVQIAKQPRMPVIVKLQSFPPPVVSESPKKGLPAKPMVAAESSKAGIHARARPRKPSFLIDSLKREGLYKSLLEDGIHRFQSPKDVKNQEEFVPERKSDLAEENLDLDISEQTPSNYSEPSLLKSTIDTNDLFGKPNSGRSDGHSSRDTEQFHQTFSGPEESDTSQRILTPISQVSVTPRPSQGHATHSTFSSNPTTVLPAEKFVRFSDEDVLEDGLEMGDTPYTTHQERSSHRLELLTPADFLYKKDGNPILFNNKSSTSSNAAAAFRGKDNLTFGLQDIDRLLAPEVNPLKFDDVLHSKNWQQAKITGPSVAHSNRAVKLGSQITFPQYREDKVEGKSYPEESTGRGAICTPFQTQHNVNKTVQQEIISIRDTLKKFNEKKKRLKKLQKQKEQLCAWLQEQEAKDNTKPDDDIAAIQQELKELVEEIASLTESLEAEKCLCEGLAQKVKNLVLQLPLGS</sequence>
<feature type="compositionally biased region" description="Polar residues" evidence="2">
    <location>
        <begin position="1117"/>
        <end position="1136"/>
    </location>
</feature>
<comment type="caution">
    <text evidence="3">The sequence shown here is derived from an EMBL/GenBank/DDBJ whole genome shotgun (WGS) entry which is preliminary data.</text>
</comment>
<keyword evidence="1" id="KW-0175">Coiled coil</keyword>
<evidence type="ECO:0008006" key="5">
    <source>
        <dbReference type="Google" id="ProtNLM"/>
    </source>
</evidence>
<dbReference type="PANTHER" id="PTHR22028">
    <property type="entry name" value="SFI1 SPINDLE BODY DOMAIN-CONTAINING PROTEIN-RELATED"/>
    <property type="match status" value="1"/>
</dbReference>
<keyword evidence="4" id="KW-1185">Reference proteome</keyword>
<reference evidence="3 4" key="1">
    <citation type="submission" date="2024-11" db="EMBL/GenBank/DDBJ databases">
        <title>Chromosome-level genome assembly of the freshwater bivalve Anodonta woodiana.</title>
        <authorList>
            <person name="Chen X."/>
        </authorList>
    </citation>
    <scope>NUCLEOTIDE SEQUENCE [LARGE SCALE GENOMIC DNA]</scope>
    <source>
        <strain evidence="3">MN2024</strain>
        <tissue evidence="3">Gills</tissue>
    </source>
</reference>
<dbReference type="EMBL" id="JBJQND010000010">
    <property type="protein sequence ID" value="KAL3865118.1"/>
    <property type="molecule type" value="Genomic_DNA"/>
</dbReference>
<proteinExistence type="predicted"/>
<evidence type="ECO:0000313" key="4">
    <source>
        <dbReference type="Proteomes" id="UP001634394"/>
    </source>
</evidence>
<feature type="compositionally biased region" description="Basic and acidic residues" evidence="2">
    <location>
        <begin position="1092"/>
        <end position="1107"/>
    </location>
</feature>
<protein>
    <recommendedName>
        <fullName evidence="5">SFI1</fullName>
    </recommendedName>
</protein>
<name>A0ABD3VWW7_SINWO</name>
<evidence type="ECO:0000256" key="2">
    <source>
        <dbReference type="SAM" id="MobiDB-lite"/>
    </source>
</evidence>
<dbReference type="PANTHER" id="PTHR22028:SF4">
    <property type="entry name" value="PROTEIN SFI1 HOMOLOG"/>
    <property type="match status" value="1"/>
</dbReference>
<feature type="coiled-coil region" evidence="1">
    <location>
        <begin position="1376"/>
        <end position="1449"/>
    </location>
</feature>
<dbReference type="InterPro" id="IPR052270">
    <property type="entry name" value="CACF_protein"/>
</dbReference>